<dbReference type="InterPro" id="IPR000639">
    <property type="entry name" value="Epox_hydrolase-like"/>
</dbReference>
<protein>
    <submittedName>
        <fullName evidence="3">Pimeloyl-ACP methyl ester carboxylesterase</fullName>
    </submittedName>
</protein>
<dbReference type="GO" id="GO:0016787">
    <property type="term" value="F:hydrolase activity"/>
    <property type="evidence" value="ECO:0007669"/>
    <property type="project" value="UniProtKB-KW"/>
</dbReference>
<dbReference type="RefSeq" id="WP_082876311.1">
    <property type="nucleotide sequence ID" value="NZ_QQBC01000010.1"/>
</dbReference>
<dbReference type="InterPro" id="IPR029058">
    <property type="entry name" value="AB_hydrolase_fold"/>
</dbReference>
<evidence type="ECO:0000259" key="2">
    <source>
        <dbReference type="Pfam" id="PF12697"/>
    </source>
</evidence>
<comment type="caution">
    <text evidence="3">The sequence shown here is derived from an EMBL/GenBank/DDBJ whole genome shotgun (WGS) entry which is preliminary data.</text>
</comment>
<reference evidence="3 4" key="1">
    <citation type="submission" date="2018-07" db="EMBL/GenBank/DDBJ databases">
        <title>Genomic Encyclopedia of Type Strains, Phase IV (KMG-IV): sequencing the most valuable type-strain genomes for metagenomic binning, comparative biology and taxonomic classification.</title>
        <authorList>
            <person name="Goeker M."/>
        </authorList>
    </citation>
    <scope>NUCLEOTIDE SEQUENCE [LARGE SCALE GENOMIC DNA]</scope>
    <source>
        <strain evidence="3 4">DSM 44290</strain>
    </source>
</reference>
<keyword evidence="1" id="KW-0378">Hydrolase</keyword>
<accession>A0A370I2P3</accession>
<dbReference type="PANTHER" id="PTHR43798">
    <property type="entry name" value="MONOACYLGLYCEROL LIPASE"/>
    <property type="match status" value="1"/>
</dbReference>
<dbReference type="GO" id="GO:0016020">
    <property type="term" value="C:membrane"/>
    <property type="evidence" value="ECO:0007669"/>
    <property type="project" value="TreeGrafter"/>
</dbReference>
<dbReference type="STRING" id="1210086.GCA_001613105_05875"/>
<dbReference type="PRINTS" id="PR00412">
    <property type="entry name" value="EPOXHYDRLASE"/>
</dbReference>
<feature type="domain" description="AB hydrolase-1" evidence="2">
    <location>
        <begin position="39"/>
        <end position="268"/>
    </location>
</feature>
<name>A0A370I2P3_9NOCA</name>
<dbReference type="InterPro" id="IPR050266">
    <property type="entry name" value="AB_hydrolase_sf"/>
</dbReference>
<dbReference type="AlphaFoldDB" id="A0A370I2P3"/>
<dbReference type="EMBL" id="QQBC01000010">
    <property type="protein sequence ID" value="RDI63564.1"/>
    <property type="molecule type" value="Genomic_DNA"/>
</dbReference>
<evidence type="ECO:0000313" key="4">
    <source>
        <dbReference type="Proteomes" id="UP000254869"/>
    </source>
</evidence>
<dbReference type="InterPro" id="IPR000073">
    <property type="entry name" value="AB_hydrolase_1"/>
</dbReference>
<dbReference type="SUPFAM" id="SSF53474">
    <property type="entry name" value="alpha/beta-Hydrolases"/>
    <property type="match status" value="1"/>
</dbReference>
<sequence>MSRTAESRIVPLSLRGGAGVLAGWECAPPPGIEVRGTAVLIPGFTGSKEDFQALLPILAQAGFRCVAYDQRGQFESEGPDDPDRYAITDFTADLLEVVESVGAPVHLLGHSFGGYVARNAVVTRPEFFRSLTLLASGPSSLEDIAFPPPAQVEQLIEAGGQDVVWQMLAQAGAAEMLDDAKKEFLHRRIFATKKANLVGIVRTMGTRPVAAEVIRGAGVPILVGYGDSGDLWAPQVHERFAAELGARVAVYPGVGHLPNEERPQEVCADLVSFWSDVDARR</sequence>
<gene>
    <name evidence="3" type="ORF">DFR76_110261</name>
</gene>
<evidence type="ECO:0000256" key="1">
    <source>
        <dbReference type="ARBA" id="ARBA00022801"/>
    </source>
</evidence>
<organism evidence="3 4">
    <name type="scientific">Nocardia pseudobrasiliensis</name>
    <dbReference type="NCBI Taxonomy" id="45979"/>
    <lineage>
        <taxon>Bacteria</taxon>
        <taxon>Bacillati</taxon>
        <taxon>Actinomycetota</taxon>
        <taxon>Actinomycetes</taxon>
        <taxon>Mycobacteriales</taxon>
        <taxon>Nocardiaceae</taxon>
        <taxon>Nocardia</taxon>
    </lineage>
</organism>
<dbReference type="Gene3D" id="3.40.50.1820">
    <property type="entry name" value="alpha/beta hydrolase"/>
    <property type="match status" value="1"/>
</dbReference>
<dbReference type="PANTHER" id="PTHR43798:SF31">
    <property type="entry name" value="AB HYDROLASE SUPERFAMILY PROTEIN YCLE"/>
    <property type="match status" value="1"/>
</dbReference>
<dbReference type="Proteomes" id="UP000254869">
    <property type="component" value="Unassembled WGS sequence"/>
</dbReference>
<keyword evidence="4" id="KW-1185">Reference proteome</keyword>
<dbReference type="Pfam" id="PF12697">
    <property type="entry name" value="Abhydrolase_6"/>
    <property type="match status" value="1"/>
</dbReference>
<evidence type="ECO:0000313" key="3">
    <source>
        <dbReference type="EMBL" id="RDI63564.1"/>
    </source>
</evidence>
<proteinExistence type="predicted"/>